<feature type="compositionally biased region" description="Low complexity" evidence="2">
    <location>
        <begin position="1287"/>
        <end position="1302"/>
    </location>
</feature>
<evidence type="ECO:0000256" key="1">
    <source>
        <dbReference type="PROSITE-ProRule" id="PRU00042"/>
    </source>
</evidence>
<keyword evidence="1" id="KW-0862">Zinc</keyword>
<dbReference type="Gene3D" id="3.30.160.60">
    <property type="entry name" value="Classic Zinc Finger"/>
    <property type="match status" value="1"/>
</dbReference>
<evidence type="ECO:0000313" key="4">
    <source>
        <dbReference type="EMBL" id="KAK4089073.1"/>
    </source>
</evidence>
<feature type="compositionally biased region" description="Basic and acidic residues" evidence="2">
    <location>
        <begin position="1121"/>
        <end position="1130"/>
    </location>
</feature>
<evidence type="ECO:0000256" key="2">
    <source>
        <dbReference type="SAM" id="MobiDB-lite"/>
    </source>
</evidence>
<feature type="compositionally biased region" description="Gly residues" evidence="2">
    <location>
        <begin position="387"/>
        <end position="397"/>
    </location>
</feature>
<organism evidence="4 5">
    <name type="scientific">Purpureocillium lilacinum</name>
    <name type="common">Paecilomyces lilacinus</name>
    <dbReference type="NCBI Taxonomy" id="33203"/>
    <lineage>
        <taxon>Eukaryota</taxon>
        <taxon>Fungi</taxon>
        <taxon>Dikarya</taxon>
        <taxon>Ascomycota</taxon>
        <taxon>Pezizomycotina</taxon>
        <taxon>Sordariomycetes</taxon>
        <taxon>Hypocreomycetidae</taxon>
        <taxon>Hypocreales</taxon>
        <taxon>Ophiocordycipitaceae</taxon>
        <taxon>Purpureocillium</taxon>
    </lineage>
</organism>
<feature type="compositionally biased region" description="Polar residues" evidence="2">
    <location>
        <begin position="660"/>
        <end position="696"/>
    </location>
</feature>
<feature type="compositionally biased region" description="Basic and acidic residues" evidence="2">
    <location>
        <begin position="1007"/>
        <end position="1018"/>
    </location>
</feature>
<feature type="compositionally biased region" description="Pro residues" evidence="2">
    <location>
        <begin position="732"/>
        <end position="763"/>
    </location>
</feature>
<feature type="compositionally biased region" description="Basic residues" evidence="2">
    <location>
        <begin position="434"/>
        <end position="447"/>
    </location>
</feature>
<feature type="region of interest" description="Disordered" evidence="2">
    <location>
        <begin position="318"/>
        <end position="465"/>
    </location>
</feature>
<feature type="region of interest" description="Disordered" evidence="2">
    <location>
        <begin position="1101"/>
        <end position="1135"/>
    </location>
</feature>
<feature type="compositionally biased region" description="Low complexity" evidence="2">
    <location>
        <begin position="1322"/>
        <end position="1344"/>
    </location>
</feature>
<feature type="region of interest" description="Disordered" evidence="2">
    <location>
        <begin position="955"/>
        <end position="1072"/>
    </location>
</feature>
<dbReference type="InterPro" id="IPR057026">
    <property type="entry name" value="Znf-C2H2_ascomycetes"/>
</dbReference>
<dbReference type="InterPro" id="IPR013087">
    <property type="entry name" value="Znf_C2H2_type"/>
</dbReference>
<name>A0ABR0BZZ4_PURLI</name>
<feature type="compositionally biased region" description="Polar residues" evidence="2">
    <location>
        <begin position="1197"/>
        <end position="1211"/>
    </location>
</feature>
<feature type="region of interest" description="Disordered" evidence="2">
    <location>
        <begin position="636"/>
        <end position="770"/>
    </location>
</feature>
<keyword evidence="1" id="KW-0863">Zinc-finger</keyword>
<dbReference type="EMBL" id="JAWRVI010000021">
    <property type="protein sequence ID" value="KAK4089073.1"/>
    <property type="molecule type" value="Genomic_DNA"/>
</dbReference>
<reference evidence="4 5" key="1">
    <citation type="journal article" date="2024" name="Microbiol. Resour. Announc.">
        <title>Genome annotations for the ascomycete fungi Trichoderma harzianum, Trichoderma aggressivum, and Purpureocillium lilacinum.</title>
        <authorList>
            <person name="Beijen E.P.W."/>
            <person name="Ohm R.A."/>
        </authorList>
    </citation>
    <scope>NUCLEOTIDE SEQUENCE [LARGE SCALE GENOMIC DNA]</scope>
    <source>
        <strain evidence="4 5">CBS 150709</strain>
    </source>
</reference>
<feature type="compositionally biased region" description="Polar residues" evidence="2">
    <location>
        <begin position="17"/>
        <end position="26"/>
    </location>
</feature>
<dbReference type="Proteomes" id="UP001287286">
    <property type="component" value="Unassembled WGS sequence"/>
</dbReference>
<feature type="compositionally biased region" description="Polar residues" evidence="2">
    <location>
        <begin position="641"/>
        <end position="652"/>
    </location>
</feature>
<sequence>MGGASAASPRLEIARRSQWQTSSSNGLPAAAGSASRESHTKSLGFLALRGLFPRAISTRNSLWTTPNDEAGKATVRAHQRLRPPGRCVVQTKACMTNIRSTGAATVKRERESTASKRHSDAPYSQRLGHGQGHFLAGKWAQGFGRVSPSGGTRSRALGWGLCHWDGMRTWEDCMETKGSSARRWYLPACHQSQYVPTYLKSTWASVDAVPGQNGGRPGVAADKGDCPTPPSGTAAQSLRIRPGPGPGQQLLSCLQATLGRARIDGIQWAAQAAGCEYRDGTGTLWRCWPLPSCGRCHEVHWKLEVSVRAHAAAQATRTGAGHSGLPVLAPGHARPPGLPGCARSPHPVAAALEALPRGGGAPPPGPARHLTSRQQKTNTETLDEADTGGGAGGGAGGDVEDEEGRKFVDRCYGSSSSCQQMPPPSQRWPARHPTPGHKARSRSHRLRVPSSPQNSTASGGKLRRPPEFANLGMGFESCGRRAQNGQRQAVASWDAWHPYPAREHVLCLGSPVALGLKTPRGAGGAGAGGAGRPPGPWPITRAADTLESRRPSRLVPRLRSSGGSIQCSPTPPPIRQPVNETRLFASSLSAADRTVDGIYMPTCRPDQTTTTHVALATELPPAVCATAADSPAFCARRPRQTESQGAASTSEAQEQHESRTATAKSGSTPRLTNLTRLSSAAKQGTPGSARTGTSGQCPVPSHPIPSHPIPSTSQPAPGHPPPSHPHSHPLLPSSPPPPLGSRPGPSQPSPAQPSPAKSPPPQNPQGASRHTPLHFAVHPVVVVVVTLLVRSALLRYFASYQSPPVCSTRQTTKTSSPPLKLTLSRCSTYIYLVPLPHAIAGSALDSSANYLDLLLPVQLERRFLLFFHSPSSSCRFFFVLGSRAYSLVPLPFWRAFRRYGYPEAVATSKTSLESDPTIDTCTRTTQPLPLADIAAERFDDEPCVVIASAFHTLASQPRSPGPGRYRAHHDMPFGRSPAMSIPGLDMRDDVPPPLPPPRILPFGDSPHPSEHTRRDSRDYNASSSFASGYGSMASSHADDRPSFKRRDTGSTANGDEGYASYASTDRSRDSVPTEFGLHHSKFHFQSPADIHTDNILKKLDPIRSAEKSPPRSLLTSSVSDLPRRHPDPRTRPTLNMPVQLPIHSRQAMLDSPASRFSDSPLYSAASPRPMPFHHSPVDQRLHPDTSDVDRSPRARTWRNNSDDATSTQGSYEFTGAEDMEMDDAASIKRLHLDDSYASVGQKRRAASPPPEEMLLHGVSGQSDAVRRRDIGSRGSPTPRLTVIPQGSSSSSMSPAAVSRSNSYISSASMPPLSGNSYGRRSPGGTSPGGLSPTSCSSPYTTPASLTQSPRTSISGRGGAHARTTSGASPRKLTEIQKPSGTKLQGFYMCECCPKKPKKFETAEELAAHEAEKQYECSFCGNRFKNKNEAERHQNSLHVRRHSWSCSALSGYDRAFHDSTSRPGEIDTCGYCGEEFPRTGCAMGSGIGGHPPRHATEQDWEERIRHLQDVHKFRECNSAKKFYRADHFRQHLKHSHAGTSGKWTNMLENACMVEEDPSPRTGTWQDMDGSAWRDGLVIRHSGEIRALRKPEAAGGWDSEPTCYAPLNRAGSGGEMLRLSEQFTNAPEECNNASMGRQVMFRPEGSAPESTVAANGVLGIVRGVGSTGLFLQFRFFHHGTNHQVPRWLCGCIWAEAATPAWPGHVAWQGCPSFAQFATAGGGTQLLSTPGGDGVRDDHSSSTFDNSMTDAMCSRLFHVSVTRGPRENACVRVLREEQRGAKPLGP</sequence>
<feature type="region of interest" description="Disordered" evidence="2">
    <location>
        <begin position="214"/>
        <end position="241"/>
    </location>
</feature>
<keyword evidence="1" id="KW-0479">Metal-binding</keyword>
<feature type="compositionally biased region" description="Basic and acidic residues" evidence="2">
    <location>
        <begin position="1036"/>
        <end position="1048"/>
    </location>
</feature>
<feature type="region of interest" description="Disordered" evidence="2">
    <location>
        <begin position="1"/>
        <end position="36"/>
    </location>
</feature>
<feature type="region of interest" description="Disordered" evidence="2">
    <location>
        <begin position="1149"/>
        <end position="1218"/>
    </location>
</feature>
<feature type="compositionally biased region" description="Polar residues" evidence="2">
    <location>
        <begin position="1303"/>
        <end position="1318"/>
    </location>
</feature>
<feature type="region of interest" description="Disordered" evidence="2">
    <location>
        <begin position="101"/>
        <end position="127"/>
    </location>
</feature>
<feature type="compositionally biased region" description="Low complexity" evidence="2">
    <location>
        <begin position="553"/>
        <end position="564"/>
    </location>
</feature>
<protein>
    <recommendedName>
        <fullName evidence="3">C2H2-type domain-containing protein</fullName>
    </recommendedName>
</protein>
<feature type="region of interest" description="Disordered" evidence="2">
    <location>
        <begin position="520"/>
        <end position="578"/>
    </location>
</feature>
<evidence type="ECO:0000313" key="5">
    <source>
        <dbReference type="Proteomes" id="UP001287286"/>
    </source>
</evidence>
<dbReference type="SMART" id="SM00355">
    <property type="entry name" value="ZnF_C2H2"/>
    <property type="match status" value="2"/>
</dbReference>
<accession>A0ABR0BZZ4</accession>
<feature type="domain" description="C2H2-type" evidence="3">
    <location>
        <begin position="1414"/>
        <end position="1442"/>
    </location>
</feature>
<comment type="caution">
    <text evidence="4">The sequence shown here is derived from an EMBL/GenBank/DDBJ whole genome shotgun (WGS) entry which is preliminary data.</text>
</comment>
<dbReference type="PROSITE" id="PS50157">
    <property type="entry name" value="ZINC_FINGER_C2H2_2"/>
    <property type="match status" value="1"/>
</dbReference>
<proteinExistence type="predicted"/>
<feature type="compositionally biased region" description="Basic and acidic residues" evidence="2">
    <location>
        <begin position="1175"/>
        <end position="1192"/>
    </location>
</feature>
<dbReference type="PROSITE" id="PS00028">
    <property type="entry name" value="ZINC_FINGER_C2H2_1"/>
    <property type="match status" value="1"/>
</dbReference>
<feature type="compositionally biased region" description="Polar residues" evidence="2">
    <location>
        <begin position="1345"/>
        <end position="1354"/>
    </location>
</feature>
<evidence type="ECO:0000259" key="3">
    <source>
        <dbReference type="PROSITE" id="PS50157"/>
    </source>
</evidence>
<feature type="compositionally biased region" description="Basic and acidic residues" evidence="2">
    <location>
        <begin position="106"/>
        <end position="120"/>
    </location>
</feature>
<feature type="compositionally biased region" description="Gly residues" evidence="2">
    <location>
        <begin position="521"/>
        <end position="532"/>
    </location>
</feature>
<feature type="region of interest" description="Disordered" evidence="2">
    <location>
        <begin position="1239"/>
        <end position="1377"/>
    </location>
</feature>
<keyword evidence="5" id="KW-1185">Reference proteome</keyword>
<dbReference type="Pfam" id="PF24537">
    <property type="entry name" value="zf-C2H2_fungi"/>
    <property type="match status" value="1"/>
</dbReference>
<gene>
    <name evidence="4" type="ORF">Purlil1_6506</name>
</gene>